<evidence type="ECO:0000256" key="1">
    <source>
        <dbReference type="SAM" id="MobiDB-lite"/>
    </source>
</evidence>
<feature type="region of interest" description="Disordered" evidence="1">
    <location>
        <begin position="1"/>
        <end position="43"/>
    </location>
</feature>
<keyword evidence="3" id="KW-1185">Reference proteome</keyword>
<accession>A0AA39LMY4</accession>
<sequence>MDLRTSPLTPAMRHTPKKLPAVSPRARTTRPSKPQTRSLLRTNSMEKFSDRDMKLRMTEEKLKVACDGMLKNLDNARKRMTEDLTNVHRVAELEIRQHDAEKMYGELSAELESVQKATEQRINEDLAKIERSKEAFAKLEKIVQQPWHAVNQPVEITHNFIQKFEQDLQRMTEIARIMEEC</sequence>
<comment type="caution">
    <text evidence="2">The sequence shown here is derived from an EMBL/GenBank/DDBJ whole genome shotgun (WGS) entry which is preliminary data.</text>
</comment>
<feature type="compositionally biased region" description="Polar residues" evidence="1">
    <location>
        <begin position="29"/>
        <end position="43"/>
    </location>
</feature>
<protein>
    <submittedName>
        <fullName evidence="2">Uncharacterized protein</fullName>
    </submittedName>
</protein>
<evidence type="ECO:0000313" key="3">
    <source>
        <dbReference type="Proteomes" id="UP001175271"/>
    </source>
</evidence>
<evidence type="ECO:0000313" key="2">
    <source>
        <dbReference type="EMBL" id="KAK0403262.1"/>
    </source>
</evidence>
<dbReference type="EMBL" id="JAUCMV010000004">
    <property type="protein sequence ID" value="KAK0403262.1"/>
    <property type="molecule type" value="Genomic_DNA"/>
</dbReference>
<proteinExistence type="predicted"/>
<name>A0AA39LMY4_9BILA</name>
<dbReference type="Proteomes" id="UP001175271">
    <property type="component" value="Unassembled WGS sequence"/>
</dbReference>
<organism evidence="2 3">
    <name type="scientific">Steinernema hermaphroditum</name>
    <dbReference type="NCBI Taxonomy" id="289476"/>
    <lineage>
        <taxon>Eukaryota</taxon>
        <taxon>Metazoa</taxon>
        <taxon>Ecdysozoa</taxon>
        <taxon>Nematoda</taxon>
        <taxon>Chromadorea</taxon>
        <taxon>Rhabditida</taxon>
        <taxon>Tylenchina</taxon>
        <taxon>Panagrolaimomorpha</taxon>
        <taxon>Strongyloidoidea</taxon>
        <taxon>Steinernematidae</taxon>
        <taxon>Steinernema</taxon>
    </lineage>
</organism>
<dbReference type="SUPFAM" id="SSF75708">
    <property type="entry name" value="Chemotaxis phosphatase CheZ"/>
    <property type="match status" value="1"/>
</dbReference>
<dbReference type="AlphaFoldDB" id="A0AA39LMY4"/>
<gene>
    <name evidence="2" type="ORF">QR680_016820</name>
</gene>
<reference evidence="2" key="1">
    <citation type="submission" date="2023-06" db="EMBL/GenBank/DDBJ databases">
        <title>Genomic analysis of the entomopathogenic nematode Steinernema hermaphroditum.</title>
        <authorList>
            <person name="Schwarz E.M."/>
            <person name="Heppert J.K."/>
            <person name="Baniya A."/>
            <person name="Schwartz H.T."/>
            <person name="Tan C.-H."/>
            <person name="Antoshechkin I."/>
            <person name="Sternberg P.W."/>
            <person name="Goodrich-Blair H."/>
            <person name="Dillman A.R."/>
        </authorList>
    </citation>
    <scope>NUCLEOTIDE SEQUENCE</scope>
    <source>
        <strain evidence="2">PS9179</strain>
        <tissue evidence="2">Whole animal</tissue>
    </source>
</reference>